<dbReference type="GO" id="GO:0016740">
    <property type="term" value="F:transferase activity"/>
    <property type="evidence" value="ECO:0007669"/>
    <property type="project" value="UniProtKB-KW"/>
</dbReference>
<evidence type="ECO:0000313" key="1">
    <source>
        <dbReference type="EMBL" id="SAL20806.1"/>
    </source>
</evidence>
<dbReference type="InterPro" id="IPR003673">
    <property type="entry name" value="CoA-Trfase_fam_III"/>
</dbReference>
<dbReference type="InterPro" id="IPR044855">
    <property type="entry name" value="CoA-Trfase_III_dom3_sf"/>
</dbReference>
<dbReference type="SUPFAM" id="SSF89796">
    <property type="entry name" value="CoA-transferase family III (CaiB/BaiF)"/>
    <property type="match status" value="1"/>
</dbReference>
<sequence length="121" mass="12602">MPFHSGAAGPLNGIRADRMVDSWFASGAREEALAEMCVPCVPAEPVYHIADAVTGSPFRDSQVLGEVEDPEFGPMPMHSIVSRLPVTPSVGPRGQHADQVLCPAGFKATSIAGLCVKGACA</sequence>
<proteinExistence type="predicted"/>
<name>A0A658QTN9_9BURK</name>
<organism evidence="1 2">
    <name type="scientific">Caballeronia concitans</name>
    <dbReference type="NCBI Taxonomy" id="1777133"/>
    <lineage>
        <taxon>Bacteria</taxon>
        <taxon>Pseudomonadati</taxon>
        <taxon>Pseudomonadota</taxon>
        <taxon>Betaproteobacteria</taxon>
        <taxon>Burkholderiales</taxon>
        <taxon>Burkholderiaceae</taxon>
        <taxon>Caballeronia</taxon>
    </lineage>
</organism>
<comment type="caution">
    <text evidence="1">The sequence shown here is derived from an EMBL/GenBank/DDBJ whole genome shotgun (WGS) entry which is preliminary data.</text>
</comment>
<evidence type="ECO:0000313" key="2">
    <source>
        <dbReference type="Proteomes" id="UP000198263"/>
    </source>
</evidence>
<dbReference type="Gene3D" id="3.30.1540.10">
    <property type="entry name" value="formyl-coa transferase, domain 3"/>
    <property type="match status" value="1"/>
</dbReference>
<keyword evidence="1" id="KW-0808">Transferase</keyword>
<reference evidence="1 2" key="1">
    <citation type="submission" date="2016-01" db="EMBL/GenBank/DDBJ databases">
        <authorList>
            <person name="Peeters C."/>
        </authorList>
    </citation>
    <scope>NUCLEOTIDE SEQUENCE [LARGE SCALE GENOMIC DNA]</scope>
    <source>
        <strain evidence="1">LMG 29315</strain>
    </source>
</reference>
<dbReference type="EMBL" id="FCNV02000002">
    <property type="protein sequence ID" value="SAL20806.1"/>
    <property type="molecule type" value="Genomic_DNA"/>
</dbReference>
<dbReference type="InterPro" id="IPR023606">
    <property type="entry name" value="CoA-Trfase_III_dom_1_sf"/>
</dbReference>
<gene>
    <name evidence="1" type="ORF">AWB72_01386</name>
</gene>
<dbReference type="AlphaFoldDB" id="A0A658QTN9"/>
<dbReference type="Gene3D" id="3.40.50.10540">
    <property type="entry name" value="Crotonobetainyl-coa:carnitine coa-transferase, domain 1"/>
    <property type="match status" value="1"/>
</dbReference>
<keyword evidence="2" id="KW-1185">Reference proteome</keyword>
<accession>A0A658QTN9</accession>
<dbReference type="Pfam" id="PF02515">
    <property type="entry name" value="CoA_transf_3"/>
    <property type="match status" value="1"/>
</dbReference>
<protein>
    <submittedName>
        <fullName evidence="1">Acyl-CoA transferase</fullName>
    </submittedName>
</protein>
<dbReference type="Proteomes" id="UP000198263">
    <property type="component" value="Unassembled WGS sequence"/>
</dbReference>